<gene>
    <name evidence="5" type="ORF">AYR66_19350</name>
</gene>
<keyword evidence="6" id="KW-1185">Reference proteome</keyword>
<dbReference type="Gene3D" id="3.90.1150.10">
    <property type="entry name" value="Aspartate Aminotransferase, domain 1"/>
    <property type="match status" value="1"/>
</dbReference>
<evidence type="ECO:0000256" key="3">
    <source>
        <dbReference type="PIRSR" id="PIRSR000390-2"/>
    </source>
</evidence>
<dbReference type="GO" id="GO:0030170">
    <property type="term" value="F:pyridoxal phosphate binding"/>
    <property type="evidence" value="ECO:0007669"/>
    <property type="project" value="TreeGrafter"/>
</dbReference>
<comment type="caution">
    <text evidence="5">The sequence shown here is derived from an EMBL/GenBank/DDBJ whole genome shotgun (WGS) entry which is preliminary data.</text>
</comment>
<evidence type="ECO:0000313" key="6">
    <source>
        <dbReference type="Proteomes" id="UP000197535"/>
    </source>
</evidence>
<protein>
    <recommendedName>
        <fullName evidence="7">Aminotransferase DegT</fullName>
    </recommendedName>
</protein>
<dbReference type="GO" id="GO:0008483">
    <property type="term" value="F:transaminase activity"/>
    <property type="evidence" value="ECO:0007669"/>
    <property type="project" value="TreeGrafter"/>
</dbReference>
<feature type="modified residue" description="N6-(pyridoxal phosphate)lysine" evidence="3">
    <location>
        <position position="153"/>
    </location>
</feature>
<dbReference type="Proteomes" id="UP000197535">
    <property type="component" value="Unassembled WGS sequence"/>
</dbReference>
<dbReference type="InterPro" id="IPR015422">
    <property type="entry name" value="PyrdxlP-dep_Trfase_small"/>
</dbReference>
<feature type="active site" description="Proton acceptor" evidence="2">
    <location>
        <position position="153"/>
    </location>
</feature>
<evidence type="ECO:0000256" key="2">
    <source>
        <dbReference type="PIRSR" id="PIRSR000390-1"/>
    </source>
</evidence>
<dbReference type="SUPFAM" id="SSF53383">
    <property type="entry name" value="PLP-dependent transferases"/>
    <property type="match status" value="1"/>
</dbReference>
<organism evidence="5 6">
    <name type="scientific">Noviherbaspirillum denitrificans</name>
    <dbReference type="NCBI Taxonomy" id="1968433"/>
    <lineage>
        <taxon>Bacteria</taxon>
        <taxon>Pseudomonadati</taxon>
        <taxon>Pseudomonadota</taxon>
        <taxon>Betaproteobacteria</taxon>
        <taxon>Burkholderiales</taxon>
        <taxon>Oxalobacteraceae</taxon>
        <taxon>Noviherbaspirillum</taxon>
    </lineage>
</organism>
<dbReference type="Gene3D" id="3.40.640.10">
    <property type="entry name" value="Type I PLP-dependent aspartate aminotransferase-like (Major domain)"/>
    <property type="match status" value="1"/>
</dbReference>
<dbReference type="InterPro" id="IPR015424">
    <property type="entry name" value="PyrdxlP-dep_Trfase"/>
</dbReference>
<dbReference type="AlphaFoldDB" id="A0A254TF98"/>
<sequence length="320" mass="34368">MIQSGWLAQGKEVAAFEDALCEFLGLPAGHAVAVSSGTAALFLALWVLGAKGKPVGLPVYACSALRNAIAMAGGEEILLDTGKGTPNIDLAQATSSKAEIIIAPHMFGIPMDLSEAGDKQLIEDCAQSLGAKVGGRRTGLQGKVGIYSFYATKMMTSGGQGGMLVSHDKSLVDAVRDYREFDCRHDRHRRFNFQMTDMQAAVGRVQLKRLPGFIERRAAIFKIYQEAGLNLLDAPVNAAGFEPVRYRAVIRTYRQGEILTALAENGVRAIVPIEDWELLGDGADYPHAWDMTKTTVSLPVFPALTDEQAVNIAACVKGLA</sequence>
<dbReference type="Pfam" id="PF01041">
    <property type="entry name" value="DegT_DnrJ_EryC1"/>
    <property type="match status" value="1"/>
</dbReference>
<evidence type="ECO:0000256" key="4">
    <source>
        <dbReference type="RuleBase" id="RU004508"/>
    </source>
</evidence>
<dbReference type="InterPro" id="IPR000653">
    <property type="entry name" value="DegT/StrS_aminotransferase"/>
</dbReference>
<dbReference type="PANTHER" id="PTHR30244:SF34">
    <property type="entry name" value="DTDP-4-AMINO-4,6-DIDEOXYGALACTOSE TRANSAMINASE"/>
    <property type="match status" value="1"/>
</dbReference>
<dbReference type="PIRSF" id="PIRSF000390">
    <property type="entry name" value="PLP_StrS"/>
    <property type="match status" value="1"/>
</dbReference>
<dbReference type="GO" id="GO:0000271">
    <property type="term" value="P:polysaccharide biosynthetic process"/>
    <property type="evidence" value="ECO:0007669"/>
    <property type="project" value="TreeGrafter"/>
</dbReference>
<dbReference type="EMBL" id="LSTO01000001">
    <property type="protein sequence ID" value="OWW21311.1"/>
    <property type="molecule type" value="Genomic_DNA"/>
</dbReference>
<comment type="similarity">
    <text evidence="1 4">Belongs to the DegT/DnrJ/EryC1 family.</text>
</comment>
<proteinExistence type="inferred from homology"/>
<reference evidence="5 6" key="1">
    <citation type="submission" date="2016-02" db="EMBL/GenBank/DDBJ databases">
        <authorList>
            <person name="Wen L."/>
            <person name="He K."/>
            <person name="Yang H."/>
        </authorList>
    </citation>
    <scope>NUCLEOTIDE SEQUENCE [LARGE SCALE GENOMIC DNA]</scope>
    <source>
        <strain evidence="5 6">TSA40</strain>
    </source>
</reference>
<dbReference type="InterPro" id="IPR015421">
    <property type="entry name" value="PyrdxlP-dep_Trfase_major"/>
</dbReference>
<accession>A0A254TF98</accession>
<dbReference type="PANTHER" id="PTHR30244">
    <property type="entry name" value="TRANSAMINASE"/>
    <property type="match status" value="1"/>
</dbReference>
<name>A0A254TF98_9BURK</name>
<keyword evidence="3 4" id="KW-0663">Pyridoxal phosphate</keyword>
<evidence type="ECO:0008006" key="7">
    <source>
        <dbReference type="Google" id="ProtNLM"/>
    </source>
</evidence>
<evidence type="ECO:0000313" key="5">
    <source>
        <dbReference type="EMBL" id="OWW21311.1"/>
    </source>
</evidence>
<evidence type="ECO:0000256" key="1">
    <source>
        <dbReference type="ARBA" id="ARBA00037999"/>
    </source>
</evidence>